<dbReference type="RefSeq" id="WP_128494909.1">
    <property type="nucleotide sequence ID" value="NZ_RZNB01000003.1"/>
</dbReference>
<accession>A0A444PSR1</accession>
<dbReference type="PANTHER" id="PTHR12526:SF637">
    <property type="entry name" value="GLYCOSYLTRANSFERASE EPSF-RELATED"/>
    <property type="match status" value="1"/>
</dbReference>
<reference evidence="1 2" key="1">
    <citation type="submission" date="2018-12" db="EMBL/GenBank/DDBJ databases">
        <authorList>
            <person name="Li F."/>
        </authorList>
    </citation>
    <scope>NUCLEOTIDE SEQUENCE [LARGE SCALE GENOMIC DNA]</scope>
    <source>
        <strain evidence="1 2">11W25H-1</strain>
    </source>
</reference>
<gene>
    <name evidence="1" type="ORF">ELQ90_08785</name>
</gene>
<dbReference type="Pfam" id="PF13692">
    <property type="entry name" value="Glyco_trans_1_4"/>
    <property type="match status" value="1"/>
</dbReference>
<dbReference type="SUPFAM" id="SSF53756">
    <property type="entry name" value="UDP-Glycosyltransferase/glycogen phosphorylase"/>
    <property type="match status" value="1"/>
</dbReference>
<protein>
    <submittedName>
        <fullName evidence="1">Glycosyltransferase</fullName>
    </submittedName>
</protein>
<dbReference type="OrthoDB" id="5136778at2"/>
<evidence type="ECO:0000313" key="1">
    <source>
        <dbReference type="EMBL" id="RWZ50915.1"/>
    </source>
</evidence>
<keyword evidence="1" id="KW-0808">Transferase</keyword>
<sequence>MTRPLRVLSLYEGFFAGGARILHSDVVAGLHGTGGHEHSVLSIASAAEREGTIQRMEDDLRYRRLSERGVAIEALGRVAGAQAPERSSFTDDELRIASAAVANADVVLSLKEQPIGVLLALADRGLMPDVPVAACLHRSDPLHSGPALGWLVEATATGLVTATVSCAESTSEAYARAGVSAGSRYVIDNGIDTQRFRPGTPDEVAETRALLGIEAGAPVVVFAARFDAMKDPGLFLRVVAEHSARRPDAHYVLCGAGMTWDNAAFRSLAAESGVVASRRVHALGIRDDMPSLYRIADIVALTSAFGEASPLCLVEGAACGATPVTTDVGDAARRVAGIGVVTSHDEREIASAWDDVFARRSDLRQAAVAAGPGFGRDRMVEDYRGVVEDLSAVALPTAIAG</sequence>
<proteinExistence type="predicted"/>
<comment type="caution">
    <text evidence="1">The sequence shown here is derived from an EMBL/GenBank/DDBJ whole genome shotgun (WGS) entry which is preliminary data.</text>
</comment>
<dbReference type="PANTHER" id="PTHR12526">
    <property type="entry name" value="GLYCOSYLTRANSFERASE"/>
    <property type="match status" value="1"/>
</dbReference>
<name>A0A444PSR1_9MICO</name>
<dbReference type="Proteomes" id="UP000288547">
    <property type="component" value="Unassembled WGS sequence"/>
</dbReference>
<dbReference type="GO" id="GO:0016740">
    <property type="term" value="F:transferase activity"/>
    <property type="evidence" value="ECO:0007669"/>
    <property type="project" value="UniProtKB-KW"/>
</dbReference>
<dbReference type="EMBL" id="RZNB01000003">
    <property type="protein sequence ID" value="RWZ50915.1"/>
    <property type="molecule type" value="Genomic_DNA"/>
</dbReference>
<keyword evidence="2" id="KW-1185">Reference proteome</keyword>
<dbReference type="AlphaFoldDB" id="A0A444PSR1"/>
<evidence type="ECO:0000313" key="2">
    <source>
        <dbReference type="Proteomes" id="UP000288547"/>
    </source>
</evidence>
<dbReference type="Gene3D" id="3.40.50.2000">
    <property type="entry name" value="Glycogen Phosphorylase B"/>
    <property type="match status" value="2"/>
</dbReference>
<organism evidence="1 2">
    <name type="scientific">Labedella phragmitis</name>
    <dbReference type="NCBI Taxonomy" id="2498849"/>
    <lineage>
        <taxon>Bacteria</taxon>
        <taxon>Bacillati</taxon>
        <taxon>Actinomycetota</taxon>
        <taxon>Actinomycetes</taxon>
        <taxon>Micrococcales</taxon>
        <taxon>Microbacteriaceae</taxon>
        <taxon>Labedella</taxon>
    </lineage>
</organism>